<evidence type="ECO:0000256" key="11">
    <source>
        <dbReference type="SAM" id="Phobius"/>
    </source>
</evidence>
<accession>A0A8C4NCS3</accession>
<keyword evidence="6 11" id="KW-0472">Membrane</keyword>
<evidence type="ECO:0000256" key="3">
    <source>
        <dbReference type="ARBA" id="ARBA00022692"/>
    </source>
</evidence>
<dbReference type="PROSITE" id="PS00237">
    <property type="entry name" value="G_PROTEIN_RECEP_F1_1"/>
    <property type="match status" value="1"/>
</dbReference>
<dbReference type="PROSITE" id="PS50262">
    <property type="entry name" value="G_PROTEIN_RECEP_F1_2"/>
    <property type="match status" value="1"/>
</dbReference>
<evidence type="ECO:0000256" key="5">
    <source>
        <dbReference type="ARBA" id="ARBA00023040"/>
    </source>
</evidence>
<dbReference type="SMART" id="SM01381">
    <property type="entry name" value="7TM_GPCR_Srsx"/>
    <property type="match status" value="1"/>
</dbReference>
<dbReference type="GO" id="GO:0005886">
    <property type="term" value="C:plasma membrane"/>
    <property type="evidence" value="ECO:0007669"/>
    <property type="project" value="UniProtKB-SubCell"/>
</dbReference>
<proteinExistence type="inferred from homology"/>
<evidence type="ECO:0000313" key="14">
    <source>
        <dbReference type="Proteomes" id="UP000694388"/>
    </source>
</evidence>
<dbReference type="InterPro" id="IPR000276">
    <property type="entry name" value="GPCR_Rhodpsn"/>
</dbReference>
<dbReference type="GO" id="GO:0043410">
    <property type="term" value="P:positive regulation of MAPK cascade"/>
    <property type="evidence" value="ECO:0007669"/>
    <property type="project" value="TreeGrafter"/>
</dbReference>
<keyword evidence="14" id="KW-1185">Reference proteome</keyword>
<feature type="transmembrane region" description="Helical" evidence="11">
    <location>
        <begin position="223"/>
        <end position="244"/>
    </location>
</feature>
<dbReference type="OMA" id="ENPEMCH"/>
<feature type="transmembrane region" description="Helical" evidence="11">
    <location>
        <begin position="71"/>
        <end position="92"/>
    </location>
</feature>
<dbReference type="Pfam" id="PF00001">
    <property type="entry name" value="7tm_1"/>
    <property type="match status" value="1"/>
</dbReference>
<evidence type="ECO:0000256" key="7">
    <source>
        <dbReference type="ARBA" id="ARBA00023157"/>
    </source>
</evidence>
<dbReference type="InterPro" id="IPR017452">
    <property type="entry name" value="GPCR_Rhodpsn_7TM"/>
</dbReference>
<comment type="subcellular location">
    <subcellularLocation>
        <location evidence="1">Cell membrane</location>
        <topology evidence="1">Multi-pass membrane protein</topology>
    </subcellularLocation>
</comment>
<dbReference type="PANTHER" id="PTHR24248">
    <property type="entry name" value="ADRENERGIC RECEPTOR-RELATED G-PROTEIN COUPLED RECEPTOR"/>
    <property type="match status" value="1"/>
</dbReference>
<keyword evidence="3 10" id="KW-0812">Transmembrane</keyword>
<evidence type="ECO:0000256" key="9">
    <source>
        <dbReference type="ARBA" id="ARBA00023224"/>
    </source>
</evidence>
<dbReference type="GO" id="GO:0002025">
    <property type="term" value="P:norepinephrine-epinephrine-mediated vasodilation involved in regulation of systemic arterial blood pressure"/>
    <property type="evidence" value="ECO:0007669"/>
    <property type="project" value="TreeGrafter"/>
</dbReference>
<reference evidence="13" key="2">
    <citation type="submission" date="2025-09" db="UniProtKB">
        <authorList>
            <consortium name="Ensembl"/>
        </authorList>
    </citation>
    <scope>IDENTIFICATION</scope>
</reference>
<evidence type="ECO:0000256" key="2">
    <source>
        <dbReference type="ARBA" id="ARBA00022475"/>
    </source>
</evidence>
<keyword evidence="4 11" id="KW-1133">Transmembrane helix</keyword>
<dbReference type="PANTHER" id="PTHR24248:SF3">
    <property type="entry name" value="BETA-3 ADRENERGIC RECEPTOR"/>
    <property type="match status" value="1"/>
</dbReference>
<dbReference type="GO" id="GO:0051379">
    <property type="term" value="F:epinephrine binding"/>
    <property type="evidence" value="ECO:0007669"/>
    <property type="project" value="TreeGrafter"/>
</dbReference>
<feature type="domain" description="G-protein coupled receptors family 1 profile" evidence="12">
    <location>
        <begin position="12"/>
        <end position="275"/>
    </location>
</feature>
<organism evidence="13 14">
    <name type="scientific">Eptatretus burgeri</name>
    <name type="common">Inshore hagfish</name>
    <dbReference type="NCBI Taxonomy" id="7764"/>
    <lineage>
        <taxon>Eukaryota</taxon>
        <taxon>Metazoa</taxon>
        <taxon>Chordata</taxon>
        <taxon>Craniata</taxon>
        <taxon>Vertebrata</taxon>
        <taxon>Cyclostomata</taxon>
        <taxon>Myxini</taxon>
        <taxon>Myxiniformes</taxon>
        <taxon>Myxinidae</taxon>
        <taxon>Eptatretinae</taxon>
        <taxon>Eptatretus</taxon>
    </lineage>
</organism>
<dbReference type="GO" id="GO:0015052">
    <property type="term" value="F:beta3-adrenergic receptor activity"/>
    <property type="evidence" value="ECO:0007669"/>
    <property type="project" value="TreeGrafter"/>
</dbReference>
<evidence type="ECO:0000259" key="12">
    <source>
        <dbReference type="PROSITE" id="PS50262"/>
    </source>
</evidence>
<dbReference type="SUPFAM" id="SSF81321">
    <property type="entry name" value="Family A G protein-coupled receptor-like"/>
    <property type="match status" value="1"/>
</dbReference>
<keyword evidence="9 10" id="KW-0807">Transducer</keyword>
<dbReference type="Ensembl" id="ENSEBUT00000000921.1">
    <property type="protein sequence ID" value="ENSEBUP00000000617.1"/>
    <property type="gene ID" value="ENSEBUG00000000719.1"/>
</dbReference>
<keyword evidence="8 10" id="KW-0675">Receptor</keyword>
<feature type="transmembrane region" description="Helical" evidence="11">
    <location>
        <begin position="113"/>
        <end position="132"/>
    </location>
</feature>
<keyword evidence="5 10" id="KW-0297">G-protein coupled receptor</keyword>
<comment type="similarity">
    <text evidence="10">Belongs to the G-protein coupled receptor 1 family.</text>
</comment>
<dbReference type="AlphaFoldDB" id="A0A8C4NCS3"/>
<feature type="transmembrane region" description="Helical" evidence="11">
    <location>
        <begin position="171"/>
        <end position="190"/>
    </location>
</feature>
<feature type="transmembrane region" description="Helical" evidence="11">
    <location>
        <begin position="6"/>
        <end position="23"/>
    </location>
</feature>
<feature type="transmembrane region" description="Helical" evidence="11">
    <location>
        <begin position="30"/>
        <end position="51"/>
    </location>
</feature>
<evidence type="ECO:0000256" key="1">
    <source>
        <dbReference type="ARBA" id="ARBA00004651"/>
    </source>
</evidence>
<sequence>MVIILSFVIAMGNLLVLMALMTSPKLKRDISSMFIASLACADLIVGVIVVPTSVPLMFPGSEGLSRWPSKILYSIDWLCVTTSIQSLCAIAVDRYMAVMTPLRYLTLMTRRRARVAIVIIWIVSATICFLPIQMDWWIIDGPRVAACYENPEMCHFVTKPSYIIGMSVTSFYVPLALMVFVYVRVLLVALHQAETIKKSSTTMDATTNSLKIRTKADHRALKTLGFVMGVFVICWLPFFMVNIIKALCHNCVSELVFISLNWLGHSHSAINPILYSRSSDFRTSYRSLLTYRWCFGS</sequence>
<dbReference type="Gene3D" id="1.20.1070.10">
    <property type="entry name" value="Rhodopsin 7-helix transmembrane proteins"/>
    <property type="match status" value="1"/>
</dbReference>
<evidence type="ECO:0000256" key="8">
    <source>
        <dbReference type="ARBA" id="ARBA00023170"/>
    </source>
</evidence>
<dbReference type="GO" id="GO:0071880">
    <property type="term" value="P:adenylate cyclase-activating adrenergic receptor signaling pathway"/>
    <property type="evidence" value="ECO:0007669"/>
    <property type="project" value="TreeGrafter"/>
</dbReference>
<evidence type="ECO:0000256" key="6">
    <source>
        <dbReference type="ARBA" id="ARBA00023136"/>
    </source>
</evidence>
<dbReference type="GeneTree" id="ENSGT00940000158663"/>
<protein>
    <recommendedName>
        <fullName evidence="12">G-protein coupled receptors family 1 profile domain-containing protein</fullName>
    </recommendedName>
</protein>
<evidence type="ECO:0000256" key="10">
    <source>
        <dbReference type="RuleBase" id="RU000688"/>
    </source>
</evidence>
<name>A0A8C4NCS3_EPTBU</name>
<reference evidence="13" key="1">
    <citation type="submission" date="2025-08" db="UniProtKB">
        <authorList>
            <consortium name="Ensembl"/>
        </authorList>
    </citation>
    <scope>IDENTIFICATION</scope>
</reference>
<dbReference type="PRINTS" id="PR00237">
    <property type="entry name" value="GPCRRHODOPSN"/>
</dbReference>
<keyword evidence="2" id="KW-1003">Cell membrane</keyword>
<keyword evidence="7" id="KW-1015">Disulfide bond</keyword>
<evidence type="ECO:0000313" key="13">
    <source>
        <dbReference type="Ensembl" id="ENSEBUP00000000617.1"/>
    </source>
</evidence>
<dbReference type="Proteomes" id="UP000694388">
    <property type="component" value="Unplaced"/>
</dbReference>
<evidence type="ECO:0000256" key="4">
    <source>
        <dbReference type="ARBA" id="ARBA00022989"/>
    </source>
</evidence>